<sequence>MTSDGAAPTTPNEDELALREPLVGGATAIESGYDSDVDVPADASASVPEARREEEPTTPATPPRRVNFRGFTARTQSLYLGTERTLSTQTTDSGAPEDAVESLDFADVDSHWARRARGRGVFSKVSAKWIVAAFIGVGVGTIAFLIDVSVLYAYRGRGKLFEVCRRRVHLALAMFAYGGVGVALAAIAGALTTYVAPRAKGAGVHYVMAMLNGIYIPKAFDASTLWVKAVATIAAVSSGLMIGPEGPLVHVGAAIAMQFTHGASSGMADLFQSDLDRSDFISAGAAAGIAAAFGAPIGGVLFSLEEASTFWRESTTRRALFSASIATFVLALARAVFLEGSAASEHTQMKNPGLLRVGDFDSTYFLIELPFYAALAGTCGVISGIVTKSIIFVSTNYTPQRNERRLAQVVLVSLACVVMFFGVAAAGKCVTETPGEVSRWSEASIRLWCAEGEYADLGSILLGNKNDVIAWVLGSPAKAHTLHALLLSFATTLISLIMAANLFVPAGLFMPTILWGSLLGRAAAIVVEHSLSPLGDLRVNPHAYALVGATAALAGTFRATISVVIIVLEGVGKSAFLFPLLIAVAGANLASRLFGASLYEEQLVRSKIPFLHAKPPKALLDDSITAFDVCARDVVAFKAIEKVSAIEEALAQTTHNGFPILSAKGKRVIGVILRKQLLVLLSRRAFVENLVHAPVLNSSAMEEGHDDDSSSIIARLGLTDVERERRCDLGVFMALSPASIAADARARDAYVLFTRLSLRHLCVVDAATGAIRGIITRHDLFDAAESVDRSLHHSVSSSSILL</sequence>
<feature type="transmembrane region" description="Helical" evidence="12">
    <location>
        <begin position="575"/>
        <end position="599"/>
    </location>
</feature>
<dbReference type="InterPro" id="IPR046342">
    <property type="entry name" value="CBS_dom_sf"/>
</dbReference>
<evidence type="ECO:0000256" key="3">
    <source>
        <dbReference type="ARBA" id="ARBA00022448"/>
    </source>
</evidence>
<name>A4RVA4_OSTLU</name>
<dbReference type="PANTHER" id="PTHR11689:SF161">
    <property type="entry name" value="CHLORIDE CHANNEL PROTEIN"/>
    <property type="match status" value="1"/>
</dbReference>
<evidence type="ECO:0000256" key="2">
    <source>
        <dbReference type="ARBA" id="ARBA00009476"/>
    </source>
</evidence>
<dbReference type="InterPro" id="IPR000644">
    <property type="entry name" value="CBS_dom"/>
</dbReference>
<keyword evidence="9 12" id="KW-0472">Membrane</keyword>
<dbReference type="SUPFAM" id="SSF54631">
    <property type="entry name" value="CBS-domain pair"/>
    <property type="match status" value="1"/>
</dbReference>
<feature type="region of interest" description="Disordered" evidence="13">
    <location>
        <begin position="1"/>
        <end position="66"/>
    </location>
</feature>
<dbReference type="GO" id="GO:0005254">
    <property type="term" value="F:chloride channel activity"/>
    <property type="evidence" value="ECO:0007669"/>
    <property type="project" value="UniProtKB-UniRule"/>
</dbReference>
<evidence type="ECO:0000313" key="16">
    <source>
        <dbReference type="Proteomes" id="UP000001568"/>
    </source>
</evidence>
<feature type="transmembrane region" description="Helical" evidence="12">
    <location>
        <begin position="280"/>
        <end position="304"/>
    </location>
</feature>
<feature type="transmembrane region" description="Helical" evidence="12">
    <location>
        <begin position="129"/>
        <end position="154"/>
    </location>
</feature>
<dbReference type="Proteomes" id="UP000001568">
    <property type="component" value="Chromosome 3"/>
</dbReference>
<feature type="transmembrane region" description="Helical" evidence="12">
    <location>
        <begin position="406"/>
        <end position="426"/>
    </location>
</feature>
<comment type="subcellular location">
    <subcellularLocation>
        <location evidence="1 12">Membrane</location>
        <topology evidence="1 12">Multi-pass membrane protein</topology>
    </subcellularLocation>
</comment>
<feature type="transmembrane region" description="Helical" evidence="12">
    <location>
        <begin position="316"/>
        <end position="337"/>
    </location>
</feature>
<evidence type="ECO:0000256" key="13">
    <source>
        <dbReference type="SAM" id="MobiDB-lite"/>
    </source>
</evidence>
<dbReference type="SMART" id="SM00116">
    <property type="entry name" value="CBS"/>
    <property type="match status" value="2"/>
</dbReference>
<keyword evidence="4 12" id="KW-0812">Transmembrane</keyword>
<evidence type="ECO:0000256" key="4">
    <source>
        <dbReference type="ARBA" id="ARBA00022692"/>
    </source>
</evidence>
<accession>A4RVA4</accession>
<keyword evidence="16" id="KW-1185">Reference proteome</keyword>
<evidence type="ECO:0000259" key="14">
    <source>
        <dbReference type="PROSITE" id="PS51371"/>
    </source>
</evidence>
<dbReference type="InterPro" id="IPR014743">
    <property type="entry name" value="Cl-channel_core"/>
</dbReference>
<keyword evidence="7 12" id="KW-0406">Ion transport</keyword>
<protein>
    <recommendedName>
        <fullName evidence="12">Chloride channel protein</fullName>
    </recommendedName>
</protein>
<evidence type="ECO:0000256" key="1">
    <source>
        <dbReference type="ARBA" id="ARBA00004141"/>
    </source>
</evidence>
<dbReference type="OrthoDB" id="498106at2759"/>
<keyword evidence="3 12" id="KW-0813">Transport</keyword>
<keyword evidence="8 11" id="KW-0129">CBS domain</keyword>
<dbReference type="InterPro" id="IPR001807">
    <property type="entry name" value="ClC"/>
</dbReference>
<feature type="transmembrane region" description="Helical" evidence="12">
    <location>
        <begin position="543"/>
        <end position="568"/>
    </location>
</feature>
<dbReference type="InterPro" id="IPR051280">
    <property type="entry name" value="Cl-channel/antiporter"/>
</dbReference>
<dbReference type="EMBL" id="CP000583">
    <property type="protein sequence ID" value="ABO95099.1"/>
    <property type="molecule type" value="Genomic_DNA"/>
</dbReference>
<keyword evidence="5" id="KW-0677">Repeat</keyword>
<reference evidence="15 16" key="1">
    <citation type="journal article" date="2007" name="Proc. Natl. Acad. Sci. U.S.A.">
        <title>The tiny eukaryote Ostreococcus provides genomic insights into the paradox of plankton speciation.</title>
        <authorList>
            <person name="Palenik B."/>
            <person name="Grimwood J."/>
            <person name="Aerts A."/>
            <person name="Rouze P."/>
            <person name="Salamov A."/>
            <person name="Putnam N."/>
            <person name="Dupont C."/>
            <person name="Jorgensen R."/>
            <person name="Derelle E."/>
            <person name="Rombauts S."/>
            <person name="Zhou K."/>
            <person name="Otillar R."/>
            <person name="Merchant S.S."/>
            <person name="Podell S."/>
            <person name="Gaasterland T."/>
            <person name="Napoli C."/>
            <person name="Gendler K."/>
            <person name="Manuell A."/>
            <person name="Tai V."/>
            <person name="Vallon O."/>
            <person name="Piganeau G."/>
            <person name="Jancek S."/>
            <person name="Heijde M."/>
            <person name="Jabbari K."/>
            <person name="Bowler C."/>
            <person name="Lohr M."/>
            <person name="Robbens S."/>
            <person name="Werner G."/>
            <person name="Dubchak I."/>
            <person name="Pazour G.J."/>
            <person name="Ren Q."/>
            <person name="Paulsen I."/>
            <person name="Delwiche C."/>
            <person name="Schmutz J."/>
            <person name="Rokhsar D."/>
            <person name="Van de Peer Y."/>
            <person name="Moreau H."/>
            <person name="Grigoriev I.V."/>
        </authorList>
    </citation>
    <scope>NUCLEOTIDE SEQUENCE [LARGE SCALE GENOMIC DNA]</scope>
    <source>
        <strain evidence="15 16">CCE9901</strain>
    </source>
</reference>
<dbReference type="OMA" id="ENLVHAP"/>
<dbReference type="HOGENOM" id="CLU_003181_4_1_1"/>
<dbReference type="Gene3D" id="3.10.580.10">
    <property type="entry name" value="CBS-domain"/>
    <property type="match status" value="1"/>
</dbReference>
<dbReference type="AlphaFoldDB" id="A4RVA4"/>
<evidence type="ECO:0000256" key="12">
    <source>
        <dbReference type="RuleBase" id="RU361221"/>
    </source>
</evidence>
<dbReference type="PROSITE" id="PS51371">
    <property type="entry name" value="CBS"/>
    <property type="match status" value="1"/>
</dbReference>
<dbReference type="Gene3D" id="1.10.3080.10">
    <property type="entry name" value="Clc chloride channel"/>
    <property type="match status" value="1"/>
</dbReference>
<evidence type="ECO:0000256" key="5">
    <source>
        <dbReference type="ARBA" id="ARBA00022737"/>
    </source>
</evidence>
<dbReference type="PRINTS" id="PR00762">
    <property type="entry name" value="CLCHANNEL"/>
</dbReference>
<evidence type="ECO:0000256" key="6">
    <source>
        <dbReference type="ARBA" id="ARBA00022989"/>
    </source>
</evidence>
<feature type="transmembrane region" description="Helical" evidence="12">
    <location>
        <begin position="513"/>
        <end position="531"/>
    </location>
</feature>
<dbReference type="eggNOG" id="KOG0474">
    <property type="taxonomic scope" value="Eukaryota"/>
</dbReference>
<feature type="transmembrane region" description="Helical" evidence="12">
    <location>
        <begin position="482"/>
        <end position="504"/>
    </location>
</feature>
<dbReference type="Pfam" id="PF00571">
    <property type="entry name" value="CBS"/>
    <property type="match status" value="1"/>
</dbReference>
<evidence type="ECO:0000313" key="15">
    <source>
        <dbReference type="EMBL" id="ABO95099.1"/>
    </source>
</evidence>
<gene>
    <name evidence="15" type="ORF">OSTLU_34455</name>
</gene>
<organism evidence="15 16">
    <name type="scientific">Ostreococcus lucimarinus (strain CCE9901)</name>
    <dbReference type="NCBI Taxonomy" id="436017"/>
    <lineage>
        <taxon>Eukaryota</taxon>
        <taxon>Viridiplantae</taxon>
        <taxon>Chlorophyta</taxon>
        <taxon>Mamiellophyceae</taxon>
        <taxon>Mamiellales</taxon>
        <taxon>Bathycoccaceae</taxon>
        <taxon>Ostreococcus</taxon>
    </lineage>
</organism>
<comment type="similarity">
    <text evidence="2 12">Belongs to the chloride channel (TC 2.A.49) family.</text>
</comment>
<evidence type="ECO:0000256" key="7">
    <source>
        <dbReference type="ARBA" id="ARBA00023065"/>
    </source>
</evidence>
<dbReference type="SUPFAM" id="SSF81340">
    <property type="entry name" value="Clc chloride channel"/>
    <property type="match status" value="1"/>
</dbReference>
<dbReference type="Gramene" id="ABO95099">
    <property type="protein sequence ID" value="ABO95099"/>
    <property type="gene ID" value="OSTLU_34455"/>
</dbReference>
<evidence type="ECO:0000256" key="9">
    <source>
        <dbReference type="ARBA" id="ARBA00023136"/>
    </source>
</evidence>
<dbReference type="KEGG" id="olu:OSTLU_34455"/>
<dbReference type="GeneID" id="5000728"/>
<proteinExistence type="inferred from homology"/>
<feature type="transmembrane region" description="Helical" evidence="12">
    <location>
        <begin position="175"/>
        <end position="196"/>
    </location>
</feature>
<keyword evidence="10 12" id="KW-0868">Chloride</keyword>
<dbReference type="Pfam" id="PF00654">
    <property type="entry name" value="Voltage_CLC"/>
    <property type="match status" value="1"/>
</dbReference>
<dbReference type="GO" id="GO:0016020">
    <property type="term" value="C:membrane"/>
    <property type="evidence" value="ECO:0007669"/>
    <property type="project" value="UniProtKB-SubCell"/>
</dbReference>
<feature type="transmembrane region" description="Helical" evidence="12">
    <location>
        <begin position="371"/>
        <end position="394"/>
    </location>
</feature>
<evidence type="ECO:0000256" key="10">
    <source>
        <dbReference type="ARBA" id="ARBA00023214"/>
    </source>
</evidence>
<evidence type="ECO:0000256" key="11">
    <source>
        <dbReference type="PROSITE-ProRule" id="PRU00703"/>
    </source>
</evidence>
<keyword evidence="6 12" id="KW-1133">Transmembrane helix</keyword>
<dbReference type="PANTHER" id="PTHR11689">
    <property type="entry name" value="CHLORIDE CHANNEL PROTEIN CLC FAMILY MEMBER"/>
    <property type="match status" value="1"/>
</dbReference>
<dbReference type="RefSeq" id="XP_001416806.1">
    <property type="nucleotide sequence ID" value="XM_001416769.1"/>
</dbReference>
<feature type="domain" description="CBS" evidence="14">
    <location>
        <begin position="733"/>
        <end position="795"/>
    </location>
</feature>
<evidence type="ECO:0000256" key="8">
    <source>
        <dbReference type="ARBA" id="ARBA00023122"/>
    </source>
</evidence>